<protein>
    <recommendedName>
        <fullName evidence="4">RAP domain-containing protein</fullName>
    </recommendedName>
</protein>
<accession>A0A2H6KEY0</accession>
<dbReference type="GeneID" id="39875315"/>
<reference evidence="2 3" key="1">
    <citation type="journal article" date="2017" name="BMC Genomics">
        <title>Whole-genome assembly of Babesia ovata and comparative genomics between closely related pathogens.</title>
        <authorList>
            <person name="Yamagishi J."/>
            <person name="Asada M."/>
            <person name="Hakimi H."/>
            <person name="Tanaka T.Q."/>
            <person name="Sugimoto C."/>
            <person name="Kawazu S."/>
        </authorList>
    </citation>
    <scope>NUCLEOTIDE SEQUENCE [LARGE SCALE GENOMIC DNA]</scope>
    <source>
        <strain evidence="2 3">Miyake</strain>
    </source>
</reference>
<proteinExistence type="predicted"/>
<feature type="region of interest" description="Disordered" evidence="1">
    <location>
        <begin position="53"/>
        <end position="72"/>
    </location>
</feature>
<dbReference type="AlphaFoldDB" id="A0A2H6KEY0"/>
<organism evidence="2 3">
    <name type="scientific">Babesia ovata</name>
    <dbReference type="NCBI Taxonomy" id="189622"/>
    <lineage>
        <taxon>Eukaryota</taxon>
        <taxon>Sar</taxon>
        <taxon>Alveolata</taxon>
        <taxon>Apicomplexa</taxon>
        <taxon>Aconoidasida</taxon>
        <taxon>Piroplasmida</taxon>
        <taxon>Babesiidae</taxon>
        <taxon>Babesia</taxon>
    </lineage>
</organism>
<evidence type="ECO:0008006" key="4">
    <source>
        <dbReference type="Google" id="ProtNLM"/>
    </source>
</evidence>
<dbReference type="OrthoDB" id="411182at2759"/>
<comment type="caution">
    <text evidence="2">The sequence shown here is derived from an EMBL/GenBank/DDBJ whole genome shotgun (WGS) entry which is preliminary data.</text>
</comment>
<dbReference type="EMBL" id="BDSA01000003">
    <property type="protein sequence ID" value="GBE61545.1"/>
    <property type="molecule type" value="Genomic_DNA"/>
</dbReference>
<evidence type="ECO:0000256" key="1">
    <source>
        <dbReference type="SAM" id="MobiDB-lite"/>
    </source>
</evidence>
<sequence>MSHVTHLFKCILKANRVTPAGLRAWEKACCWCLWVRQSRARFHDVSGHASTQAPARNASIWPPETPSSTSGVPYHEIQDRSIYVNEVCMQTDQLLSRCEDHEDLLVLLVTHRGVMYLHNLVTAIRMLQGFAERDRLERTQPDADDLFSGYKEVFSSDVDLDSSQGVVYAAQSTPNEGAAKPTVGAYGQDETHGANVVTNNMQPNQLTAQNEHLGVTENLKYDPDALTETQQSILKKATDEILTHFTNPANRHYLSCRQHSRPVAEIIVRDERYDLLLHDLYENRHKLDVESACHIIIALDALEHRYFRLYNGILRHLLRLPLDRLEYDVAHDSGKLLLKACQCYVRAGFYDIPLYSKVCREIYKLPMEHTEAHANAIMVMDTLKIFAKVDVYDHEVFSRAAALLPRLPLTVNDLSHVAMAYAAHQNYSKMHDDVLVWIAKQIQERQNEFGTLELARCVHAFASMRLYFGPAYSSLAQRLIDELETATHVYTKTQLTIPQMAVVAYHVANFAQHAEETQALVRGLMTYLEEHIDDLDEKSAIMLAFAVCATSAHDTNPYILSFLLRKIGSGTVWEQYKYRVFAIWLYQVVRFPELNVNMPKRCITAGMREWLLRHGNGTQFGAEIEEMADILQNELGLKNVTPQTTTHRPTNYTASEGKGSADAIEAISALEINIDGEMLQIVVNETSCRNDPSKPIGVDLIIHNLLKRSGVQVHSVNFQLWRSINRVLKKAYLQDTLNEYMSVPE</sequence>
<dbReference type="Proteomes" id="UP000236319">
    <property type="component" value="Unassembled WGS sequence"/>
</dbReference>
<gene>
    <name evidence="2" type="ORF">BOVATA_030380</name>
</gene>
<name>A0A2H6KEY0_9APIC</name>
<keyword evidence="3" id="KW-1185">Reference proteome</keyword>
<dbReference type="VEuPathDB" id="PiroplasmaDB:BOVATA_030380"/>
<evidence type="ECO:0000313" key="3">
    <source>
        <dbReference type="Proteomes" id="UP000236319"/>
    </source>
</evidence>
<evidence type="ECO:0000313" key="2">
    <source>
        <dbReference type="EMBL" id="GBE61545.1"/>
    </source>
</evidence>
<dbReference type="RefSeq" id="XP_028867788.1">
    <property type="nucleotide sequence ID" value="XM_029011955.1"/>
</dbReference>